<organism evidence="6 7">
    <name type="scientific">Wuchereria bancrofti</name>
    <dbReference type="NCBI Taxonomy" id="6293"/>
    <lineage>
        <taxon>Eukaryota</taxon>
        <taxon>Metazoa</taxon>
        <taxon>Ecdysozoa</taxon>
        <taxon>Nematoda</taxon>
        <taxon>Chromadorea</taxon>
        <taxon>Rhabditida</taxon>
        <taxon>Spirurina</taxon>
        <taxon>Spiruromorpha</taxon>
        <taxon>Filarioidea</taxon>
        <taxon>Onchocercidae</taxon>
        <taxon>Wuchereria</taxon>
    </lineage>
</organism>
<name>J9EJI3_WUCBA</name>
<comment type="caution">
    <text evidence="6">The sequence shown here is derived from an EMBL/GenBank/DDBJ whole genome shotgun (WGS) entry which is preliminary data.</text>
</comment>
<evidence type="ECO:0000313" key="7">
    <source>
        <dbReference type="Proteomes" id="UP000004810"/>
    </source>
</evidence>
<keyword evidence="4 5" id="KW-0732">Signal</keyword>
<comment type="subcellular location">
    <subcellularLocation>
        <location evidence="1">Secreted</location>
    </subcellularLocation>
</comment>
<evidence type="ECO:0008006" key="8">
    <source>
        <dbReference type="Google" id="ProtNLM"/>
    </source>
</evidence>
<gene>
    <name evidence="6" type="ORF">WUBG_11908</name>
</gene>
<dbReference type="PANTHER" id="PTHR21700">
    <property type="entry name" value="TRANSTHYRETIN-LIKE FAMILY PROTEIN-RELATED"/>
    <property type="match status" value="1"/>
</dbReference>
<dbReference type="GO" id="GO:0009986">
    <property type="term" value="C:cell surface"/>
    <property type="evidence" value="ECO:0007669"/>
    <property type="project" value="InterPro"/>
</dbReference>
<evidence type="ECO:0000256" key="2">
    <source>
        <dbReference type="ARBA" id="ARBA00010112"/>
    </source>
</evidence>
<accession>J9EJI3</accession>
<comment type="similarity">
    <text evidence="2">Belongs to the nematode transthyretin-like family.</text>
</comment>
<dbReference type="Gene3D" id="2.60.40.3330">
    <property type="match status" value="1"/>
</dbReference>
<evidence type="ECO:0000256" key="3">
    <source>
        <dbReference type="ARBA" id="ARBA00022525"/>
    </source>
</evidence>
<evidence type="ECO:0000256" key="1">
    <source>
        <dbReference type="ARBA" id="ARBA00004613"/>
    </source>
</evidence>
<evidence type="ECO:0000256" key="5">
    <source>
        <dbReference type="SAM" id="SignalP"/>
    </source>
</evidence>
<feature type="chain" id="PRO_5003822166" description="Transthyretin-like family protein" evidence="5">
    <location>
        <begin position="22"/>
        <end position="149"/>
    </location>
</feature>
<proteinExistence type="inferred from homology"/>
<dbReference type="GO" id="GO:0005576">
    <property type="term" value="C:extracellular region"/>
    <property type="evidence" value="ECO:0007669"/>
    <property type="project" value="UniProtKB-SubCell"/>
</dbReference>
<dbReference type="Proteomes" id="UP000004810">
    <property type="component" value="Unassembled WGS sequence"/>
</dbReference>
<dbReference type="PANTHER" id="PTHR21700:SF112">
    <property type="entry name" value="TRANSTHYRETIN-RELATED FAMILY DOMAIN"/>
    <property type="match status" value="1"/>
</dbReference>
<sequence length="149" mass="17053">MQRKSTFLFLIFTIFHQQVIVISFRQQSVGIRGRLLCGNQSLPNTQIKLWNKNKIGTDDQLAATKTKADGSYELKGGIGSIFGMDVVLTIYHDCDDGIMPCKRKVALRIPSQYVTRSDDVRQWFNAGDLNMEFKFRMKEEVVSISKNQK</sequence>
<dbReference type="Pfam" id="PF01060">
    <property type="entry name" value="TTR-52"/>
    <property type="match status" value="1"/>
</dbReference>
<feature type="signal peptide" evidence="5">
    <location>
        <begin position="1"/>
        <end position="21"/>
    </location>
</feature>
<protein>
    <recommendedName>
        <fullName evidence="8">Transthyretin-like family protein</fullName>
    </recommendedName>
</protein>
<dbReference type="EMBL" id="ADBV01008098">
    <property type="protein sequence ID" value="EJW77182.1"/>
    <property type="molecule type" value="Genomic_DNA"/>
</dbReference>
<dbReference type="AlphaFoldDB" id="J9EJI3"/>
<reference evidence="7" key="1">
    <citation type="submission" date="2012-08" db="EMBL/GenBank/DDBJ databases">
        <title>The Genome Sequence of Wuchereria bancrofti.</title>
        <authorList>
            <person name="Nutman T.B."/>
            <person name="Fink D.L."/>
            <person name="Russ C."/>
            <person name="Young S."/>
            <person name="Zeng Q."/>
            <person name="Koehrsen M."/>
            <person name="Alvarado L."/>
            <person name="Berlin A."/>
            <person name="Chapman S.B."/>
            <person name="Chen Z."/>
            <person name="Freedman E."/>
            <person name="Gellesch M."/>
            <person name="Goldberg J."/>
            <person name="Griggs A."/>
            <person name="Gujja S."/>
            <person name="Heilman E.R."/>
            <person name="Heiman D."/>
            <person name="Hepburn T."/>
            <person name="Howarth C."/>
            <person name="Jen D."/>
            <person name="Larson L."/>
            <person name="Lewis B."/>
            <person name="Mehta T."/>
            <person name="Park D."/>
            <person name="Pearson M."/>
            <person name="Roberts A."/>
            <person name="Saif S."/>
            <person name="Shea T."/>
            <person name="Shenoy N."/>
            <person name="Sisk P."/>
            <person name="Stolte C."/>
            <person name="Sykes S."/>
            <person name="Walk T."/>
            <person name="White J."/>
            <person name="Yandava C."/>
            <person name="Haas B."/>
            <person name="Henn M.R."/>
            <person name="Nusbaum C."/>
            <person name="Birren B."/>
        </authorList>
    </citation>
    <scope>NUCLEOTIDE SEQUENCE [LARGE SCALE GENOMIC DNA]</scope>
    <source>
        <strain evidence="7">NA</strain>
    </source>
</reference>
<keyword evidence="3" id="KW-0964">Secreted</keyword>
<dbReference type="InterPro" id="IPR001534">
    <property type="entry name" value="Transthyretin-like"/>
</dbReference>
<dbReference type="InterPro" id="IPR038479">
    <property type="entry name" value="Transthyretin-like_sf"/>
</dbReference>
<evidence type="ECO:0000313" key="6">
    <source>
        <dbReference type="EMBL" id="EJW77182.1"/>
    </source>
</evidence>
<evidence type="ECO:0000256" key="4">
    <source>
        <dbReference type="ARBA" id="ARBA00022729"/>
    </source>
</evidence>